<dbReference type="GO" id="GO:0046373">
    <property type="term" value="P:L-arabinose metabolic process"/>
    <property type="evidence" value="ECO:0007669"/>
    <property type="project" value="InterPro"/>
</dbReference>
<evidence type="ECO:0000259" key="2">
    <source>
        <dbReference type="Pfam" id="PF05270"/>
    </source>
</evidence>
<dbReference type="Gene3D" id="2.80.10.50">
    <property type="match status" value="1"/>
</dbReference>
<name>A0A8J3BZ07_9ACTN</name>
<gene>
    <name evidence="3" type="ORF">GCM10012284_26970</name>
</gene>
<keyword evidence="4" id="KW-1185">Reference proteome</keyword>
<evidence type="ECO:0000313" key="4">
    <source>
        <dbReference type="Proteomes" id="UP000656042"/>
    </source>
</evidence>
<sequence length="224" mass="23322">MTDQGPPPSGTVYGRGGVDVREPRAGWLTRTHPAVTAGTGAAIVAVMALGYAVWRANVDPPAPAVAASAPASAPAASPAPSPSPSPRRLTTGSWVLAAADDPDTRLTRDGDFAAMSSDGEPQVLTVSAGLADDACFSFATGGGEYLRHFDYRLRFDAPDGSDLFRKDATFCPLDDADSGTVRLRSTNYPGHVIHRRDGGLYIDEPDGTDTFTDRSSFAVATPPG</sequence>
<proteinExistence type="predicted"/>
<dbReference type="InterPro" id="IPR036195">
    <property type="entry name" value="AbfB_ABD_sf"/>
</dbReference>
<evidence type="ECO:0000313" key="3">
    <source>
        <dbReference type="EMBL" id="GGK91682.1"/>
    </source>
</evidence>
<comment type="caution">
    <text evidence="3">The sequence shown here is derived from an EMBL/GenBank/DDBJ whole genome shotgun (WGS) entry which is preliminary data.</text>
</comment>
<organism evidence="3 4">
    <name type="scientific">Mangrovihabitans endophyticus</name>
    <dbReference type="NCBI Taxonomy" id="1751298"/>
    <lineage>
        <taxon>Bacteria</taxon>
        <taxon>Bacillati</taxon>
        <taxon>Actinomycetota</taxon>
        <taxon>Actinomycetes</taxon>
        <taxon>Micromonosporales</taxon>
        <taxon>Micromonosporaceae</taxon>
        <taxon>Mangrovihabitans</taxon>
    </lineage>
</organism>
<feature type="region of interest" description="Disordered" evidence="1">
    <location>
        <begin position="63"/>
        <end position="89"/>
    </location>
</feature>
<dbReference type="EMBL" id="BMMX01000009">
    <property type="protein sequence ID" value="GGK91682.1"/>
    <property type="molecule type" value="Genomic_DNA"/>
</dbReference>
<feature type="compositionally biased region" description="Low complexity" evidence="1">
    <location>
        <begin position="64"/>
        <end position="76"/>
    </location>
</feature>
<dbReference type="GO" id="GO:0046556">
    <property type="term" value="F:alpha-L-arabinofuranosidase activity"/>
    <property type="evidence" value="ECO:0007669"/>
    <property type="project" value="InterPro"/>
</dbReference>
<feature type="domain" description="Alpha-L-arabinofuranosidase B arabinose-binding" evidence="2">
    <location>
        <begin position="121"/>
        <end position="219"/>
    </location>
</feature>
<reference evidence="3" key="2">
    <citation type="submission" date="2020-09" db="EMBL/GenBank/DDBJ databases">
        <authorList>
            <person name="Sun Q."/>
            <person name="Zhou Y."/>
        </authorList>
    </citation>
    <scope>NUCLEOTIDE SEQUENCE</scope>
    <source>
        <strain evidence="3">CGMCC 4.7299</strain>
    </source>
</reference>
<dbReference type="Proteomes" id="UP000656042">
    <property type="component" value="Unassembled WGS sequence"/>
</dbReference>
<dbReference type="InterPro" id="IPR007934">
    <property type="entry name" value="AbfB_ABD"/>
</dbReference>
<dbReference type="Pfam" id="PF05270">
    <property type="entry name" value="AbfB"/>
    <property type="match status" value="1"/>
</dbReference>
<dbReference type="AlphaFoldDB" id="A0A8J3BZ07"/>
<protein>
    <recommendedName>
        <fullName evidence="2">Alpha-L-arabinofuranosidase B arabinose-binding domain-containing protein</fullName>
    </recommendedName>
</protein>
<reference evidence="3" key="1">
    <citation type="journal article" date="2014" name="Int. J. Syst. Evol. Microbiol.">
        <title>Complete genome sequence of Corynebacterium casei LMG S-19264T (=DSM 44701T), isolated from a smear-ripened cheese.</title>
        <authorList>
            <consortium name="US DOE Joint Genome Institute (JGI-PGF)"/>
            <person name="Walter F."/>
            <person name="Albersmeier A."/>
            <person name="Kalinowski J."/>
            <person name="Ruckert C."/>
        </authorList>
    </citation>
    <scope>NUCLEOTIDE SEQUENCE</scope>
    <source>
        <strain evidence="3">CGMCC 4.7299</strain>
    </source>
</reference>
<dbReference type="RefSeq" id="WP_189079522.1">
    <property type="nucleotide sequence ID" value="NZ_BMMX01000009.1"/>
</dbReference>
<dbReference type="SUPFAM" id="SSF110221">
    <property type="entry name" value="AbfB domain"/>
    <property type="match status" value="1"/>
</dbReference>
<evidence type="ECO:0000256" key="1">
    <source>
        <dbReference type="SAM" id="MobiDB-lite"/>
    </source>
</evidence>
<accession>A0A8J3BZ07</accession>